<dbReference type="STRING" id="349064.SAMN05660429_01306"/>
<dbReference type="EMBL" id="FOHK01000005">
    <property type="protein sequence ID" value="SET22399.1"/>
    <property type="molecule type" value="Genomic_DNA"/>
</dbReference>
<evidence type="ECO:0000313" key="2">
    <source>
        <dbReference type="Proteomes" id="UP000199308"/>
    </source>
</evidence>
<evidence type="ECO:0008006" key="3">
    <source>
        <dbReference type="Google" id="ProtNLM"/>
    </source>
</evidence>
<dbReference type="AlphaFoldDB" id="A0A1I0CRK4"/>
<evidence type="ECO:0000313" key="1">
    <source>
        <dbReference type="EMBL" id="SET22399.1"/>
    </source>
</evidence>
<dbReference type="OrthoDB" id="342116at2"/>
<dbReference type="Proteomes" id="UP000199308">
    <property type="component" value="Unassembled WGS sequence"/>
</dbReference>
<reference evidence="1 2" key="1">
    <citation type="submission" date="2016-10" db="EMBL/GenBank/DDBJ databases">
        <authorList>
            <person name="de Groot N.N."/>
        </authorList>
    </citation>
    <scope>NUCLEOTIDE SEQUENCE [LARGE SCALE GENOMIC DNA]</scope>
    <source>
        <strain evidence="1 2">DSM 19706</strain>
    </source>
</reference>
<dbReference type="PROSITE" id="PS51257">
    <property type="entry name" value="PROKAR_LIPOPROTEIN"/>
    <property type="match status" value="1"/>
</dbReference>
<proteinExistence type="predicted"/>
<accession>A0A1I0CRK4</accession>
<keyword evidence="2" id="KW-1185">Reference proteome</keyword>
<name>A0A1I0CRK4_THASX</name>
<dbReference type="RefSeq" id="WP_093328633.1">
    <property type="nucleotide sequence ID" value="NZ_AP027363.1"/>
</dbReference>
<sequence>MKHLKPLLMLVFLSGCADSLKLANYDQVDLPVTIEPNQMVPEILSAFWGFNSESPLLSSLFVCRGASGKDAMPVTFPVELDLSTLQMADFSVIREDGTEGSLICVTPAPAFDQGELRTMLLIGDFGSIENPAESVTVVGNLLSADNQFNFKGKKAPVIPLLDGPSLVIAEPVSKEHWELDKSATMLPFGGGSGCPVGTKQIVRAVWNGGITKPGGAEVDELEQNSYQVTLQGNDGKSEVVTPFALGDLGDGDNIHKLCLDQDGTPIKVSFPQGLLTDPREDLNPATSIKVTR</sequence>
<protein>
    <recommendedName>
        <fullName evidence="3">Lipoprotein</fullName>
    </recommendedName>
</protein>
<gene>
    <name evidence="1" type="ORF">SAMN05660429_01306</name>
</gene>
<organism evidence="1 2">
    <name type="scientific">Thalassotalea agarivorans</name>
    <name type="common">Thalassomonas agarivorans</name>
    <dbReference type="NCBI Taxonomy" id="349064"/>
    <lineage>
        <taxon>Bacteria</taxon>
        <taxon>Pseudomonadati</taxon>
        <taxon>Pseudomonadota</taxon>
        <taxon>Gammaproteobacteria</taxon>
        <taxon>Alteromonadales</taxon>
        <taxon>Colwelliaceae</taxon>
        <taxon>Thalassotalea</taxon>
    </lineage>
</organism>